<dbReference type="AlphaFoldDB" id="A0A147JW12"/>
<comment type="caution">
    <text evidence="2">The sequence shown here is derived from an EMBL/GenBank/DDBJ whole genome shotgun (WGS) entry which is preliminary data.</text>
</comment>
<evidence type="ECO:0000313" key="3">
    <source>
        <dbReference type="Proteomes" id="UP000074294"/>
    </source>
</evidence>
<evidence type="ECO:0000313" key="2">
    <source>
        <dbReference type="EMBL" id="KUO40640.1"/>
    </source>
</evidence>
<dbReference type="STRING" id="1776334.APZ16_04485"/>
<keyword evidence="1" id="KW-1133">Transmembrane helix</keyword>
<proteinExistence type="predicted"/>
<name>A0A147JW12_HADYE</name>
<sequence>MGEATIPKSYAIFGPLGLIALLAGFWLDSIRHHSPRFVSATVHGSIDDYLLIDKWAVIPLGSAKATGWYQRGGEGTVVVPNEYVWWVGNNLVSLTCPEPCDLDDLPPAVVPYIEGDSDFKKPYYFAREPMNPLYKNFPIDKQDFDVKQLLAENAALNRLVNGLRKVVGDKESFIEKNIGRLIGFHRSLEKPSLFERVKRVAKTEEEE</sequence>
<feature type="transmembrane region" description="Helical" evidence="1">
    <location>
        <begin position="6"/>
        <end position="27"/>
    </location>
</feature>
<reference evidence="2 3" key="1">
    <citation type="journal article" date="2016" name="Nat. Microbiol.">
        <title>Genomic inference of the metabolism of cosmopolitan subsurface Archaea, Hadesarchaea.</title>
        <authorList>
            <person name="Baker B.J."/>
            <person name="Saw J.H."/>
            <person name="Lind A.E."/>
            <person name="Lazar C.S."/>
            <person name="Hinrichs K.-U."/>
            <person name="Teske A.P."/>
            <person name="Ettema T.J."/>
        </authorList>
    </citation>
    <scope>NUCLEOTIDE SEQUENCE [LARGE SCALE GENOMIC DNA]</scope>
</reference>
<organism evidence="2 3">
    <name type="scientific">Hadarchaeum yellowstonense</name>
    <dbReference type="NCBI Taxonomy" id="1776334"/>
    <lineage>
        <taxon>Archaea</taxon>
        <taxon>Methanobacteriati</taxon>
        <taxon>Candidatus Hadarchaeota</taxon>
        <taxon>Candidatus Hadarchaeia</taxon>
        <taxon>Candidatus Hadarchaeales</taxon>
        <taxon>Candidatus Hadarchaeaceae</taxon>
        <taxon>Candidatus Hadarchaeum</taxon>
    </lineage>
</organism>
<accession>A0A147JW12</accession>
<keyword evidence="1" id="KW-0472">Membrane</keyword>
<gene>
    <name evidence="2" type="ORF">APZ16_04485</name>
</gene>
<evidence type="ECO:0000256" key="1">
    <source>
        <dbReference type="SAM" id="Phobius"/>
    </source>
</evidence>
<keyword evidence="1" id="KW-0812">Transmembrane</keyword>
<protein>
    <submittedName>
        <fullName evidence="2">Uncharacterized protein</fullName>
    </submittedName>
</protein>
<dbReference type="Proteomes" id="UP000074294">
    <property type="component" value="Unassembled WGS sequence"/>
</dbReference>
<dbReference type="EMBL" id="LQMQ01000038">
    <property type="protein sequence ID" value="KUO40640.1"/>
    <property type="molecule type" value="Genomic_DNA"/>
</dbReference>